<dbReference type="Proteomes" id="UP000006671">
    <property type="component" value="Unassembled WGS sequence"/>
</dbReference>
<evidence type="ECO:0000256" key="4">
    <source>
        <dbReference type="SAM" id="Phobius"/>
    </source>
</evidence>
<name>D2W3J2_NAEGR</name>
<reference evidence="7 8" key="1">
    <citation type="journal article" date="2010" name="Cell">
        <title>The genome of Naegleria gruberi illuminates early eukaryotic versatility.</title>
        <authorList>
            <person name="Fritz-Laylin L.K."/>
            <person name="Prochnik S.E."/>
            <person name="Ginger M.L."/>
            <person name="Dacks J.B."/>
            <person name="Carpenter M.L."/>
            <person name="Field M.C."/>
            <person name="Kuo A."/>
            <person name="Paredez A."/>
            <person name="Chapman J."/>
            <person name="Pham J."/>
            <person name="Shu S."/>
            <person name="Neupane R."/>
            <person name="Cipriano M."/>
            <person name="Mancuso J."/>
            <person name="Tu H."/>
            <person name="Salamov A."/>
            <person name="Lindquist E."/>
            <person name="Shapiro H."/>
            <person name="Lucas S."/>
            <person name="Grigoriev I.V."/>
            <person name="Cande W.Z."/>
            <person name="Fulton C."/>
            <person name="Rokhsar D.S."/>
            <person name="Dawson S.C."/>
        </authorList>
    </citation>
    <scope>NUCLEOTIDE SEQUENCE [LARGE SCALE GENOMIC DNA]</scope>
    <source>
        <strain evidence="7 8">NEG-M</strain>
    </source>
</reference>
<evidence type="ECO:0000313" key="8">
    <source>
        <dbReference type="Proteomes" id="UP000006671"/>
    </source>
</evidence>
<dbReference type="RefSeq" id="XP_002669085.1">
    <property type="nucleotide sequence ID" value="XM_002669039.1"/>
</dbReference>
<feature type="disulfide bond" evidence="3">
    <location>
        <begin position="794"/>
        <end position="803"/>
    </location>
</feature>
<dbReference type="Gene3D" id="2.60.120.260">
    <property type="entry name" value="Galactose-binding domain-like"/>
    <property type="match status" value="1"/>
</dbReference>
<dbReference type="InParanoid" id="D2W3J2"/>
<gene>
    <name evidence="7" type="ORF">NAEGRDRAFT_75960</name>
</gene>
<dbReference type="Gene3D" id="2.10.25.10">
    <property type="entry name" value="Laminin"/>
    <property type="match status" value="5"/>
</dbReference>
<dbReference type="PANTHER" id="PTHR14949">
    <property type="entry name" value="EGF-LIKE-DOMAIN, MULTIPLE 7, 8"/>
    <property type="match status" value="1"/>
</dbReference>
<feature type="domain" description="EGF-like" evidence="6">
    <location>
        <begin position="18"/>
        <end position="51"/>
    </location>
</feature>
<sequence length="2641" mass="291243">MFLIQVICTLVFAHTCRNLEATDPNVCSGHGTCVSDNRCQCHENYHGYVCQYTSCFGEGGEYDAQWSPFVCSGHGACMSFNNCSCEIGWYGDKCENYRHVYNPFQGYSMISLESSLPVSDVVLPGYFSSFYSDNPQPPLMTSLKQSFDSYSTHSYVMQVTSINVFDYFATGTPPFFKPLICGQDFYFQGGERYYTPDDCVFDGVTLTFNGSEPVFISISYLNVKDVTFKFLNCASYNTIYWYLSTMRVSGDFYGIIQVRDFEPNQAIIHGTVILWYGRTSQLDSSMVTFSNFSIWDPYQSHLSPSCPKPTVNICYGKLATAKTVCNGHGKCIGQDQCQCNNGYSGIECKTKHFDCNGVNPDHPDACGGGGHCISQDTCLCDNVVQQYFCRLTCYGYGKDDSQVCSGHGACLSNNNCSCEIGWYGDKCQNYKHVYNPFQGYNFISFDSGLYVYSSISFPAYFSYYPDIYSMFVVPSLNSNSLSKEKSIQLIATANSFYNQFLLTDKIDFVCGQDIEFKGGLNYQTQSSCTFDSITMTFDGPDLISISATSDISISNVNFVFKNCASYNNIYWQTTQTRITGDFYGILFIAASSLALDNANIYGTIIVRNVLTGFSNAVVFNNFSSFDPYQPYLSPSCHKTLSSCYGIVNTSSAVCSGNGKCLSDDHCQCNSGYSGNYCEIIPPNCFGKLVGQSGVCSDHGTCVSSDNCVCELGYYFEDCSSNVPPTCNSIPANDPSVCYGHGRCVNWDTCVCDSPYQNSAYCQYSEYYNCFGLDRLDPKVCSGHGQCTDSDQCVCNSNYDGSSCEHTQCFGISNTDTSLVCNGHGVCGSFNTCTCSIGWTSSYCNQTRKFYNPFQGYNMIVAASSVSIMDRISLPGKLAYYQTYFSGRVTASTVQDEHDVYGRMMVSLFDSIFSSLSNRGSTIQIDCSSHSLTLKGGRNYHFTDSNCVLTSKVIIDGYEDVYISGGYLILRGVTFEFRNCSSYNNVYWSVSLLQIEEDSEIHGNILATEVTATNSKIYGTLIIPDSATMVTIFETTQFMNFTNWDPYSPFVDSKCISSQSVVSSNVSSNSTVVTNSSVSVNQTIINSNSSMIKNNTVYNSTVLNNSTLNNYSSIVNTTQVSNNITVGNSSNLSNTTIVLNNSSMESNSSQTISNSTVANTTNIHGNDSLSNTTQSVSNNNTLGNSTQLLNISMNSNSTSNYSSITNSTNYGNESFVNSTNNSVNSTTNSTFMGNSSNISQQVNTTTNSSIGVVDNETTILMNETNVSNNSIVETNQTLDNSQIVNETSTESNNNGKIQNNSSQTIVSNNSSIVNETSNTSNTTELISNNTISDSNNTFINQSTVENISQHQNSTLIQTLINNQTTFGNSSVIEVQNQVNQTSNITNSTNNTLIINSTIISNNTNSNYSNSSNVTNNSTLSVNNTILNNQSTVNSTTSNLNNETFNNQNSSLNSCDRHINCSNHGDCNSEGQCLCSSNYEEGFWSGTKCEFCAINFYGKLCNTKIVGPALISPDFTGVTFILHSPQMNDSIPCEKIINPLDLSIFGSKQSNVKCQYSDKKNDIFMISFGSLDFNFTPGTTTIQINTQAFENIMVRSTPKYISLVITVPEITVDFSHAVITMPNVNQYSSCDAITADGSSSYSFDGRSLTFYWFLLDLNMNILFESFPNQPKITLDSSVPPNSYRIGLKVKSNFLNTNSSLSVSSIFNKVAAPLPMLTMYKGETIIEKYSNEFPITLKKIVIDSSCKSSTDSVQIAWSKVSGPVIEYTIDTFNNLFIPKLTVFGNNTYIFRVSVFYTANQKVSLDVTLRTKSPDLQLNILQVAAVSELTSLQIDFVDPEAIFNEESTEVWKWTSNNQSPGLLSTLQSLSSSKSVQFSISSDLLESRIDSLVLNLEITKSDGRSIQKSTTIHFNHIPPLVNIVSIEPSSPVIVPGQLITIQTLTVSNSSNSTWVLNGKIIDSSSIIQHSTVESETNTISIESSDLEQGSVNSLSIFTYDTSTGLSTQTSYTFQVASTPRICSCDVTPKEGIALSTDFLFYCENCKTSDNNIDYRYGFIDDRSQSKIVMYNLGEVYSTKLPAPFTGTSVTCFFDIVDKTTGAFSTTFSNVTIYKPLVQNIAEIQNIVQQWESQSIQYTIDGDFSKSVYQSASTSRTDSVFLKEAFSSYANTRRDSITCQNGVDVAGECKCRDGWIGKHCELSISDFSNIQGTKLNILKDMMFVVNNTAGMSDEYLSLLSFAIDSLLVNYPYLDTNTISESLSTLNLFLNYALSDQEVRISGGVDVLIYNCLEFAYKYITNRQYVIDQTSNSDNLHTALKKSSSLQARSSSIGSAGKSKKGPFFSAVLNRNTLYDFPKSIFDPISKTKVIFESKFFTTPNSASLVRKPFISVLTVSHDIFSLNSRLQNGKKIGNRATFAKLISPIVSVDFSELPVQADGSKISYIIPYNITEDTTDGIALTNLEFAEKEKIISCGDFRNGSPNTIRTDCTIQNRNATHIMCTCVRLTNVFAMETTVVTYHSYLYVEAIVISIVASGIILLIIIGLIFACIKLRKNRKKEMTIVADTHSSFSLRVQEVEMESFYGHTPVGLLHDPVPSPKEKSRNLPIQSVYHAKRKTSQVIPLRVDLMDERHCDNLSSNGSDCEYSQ</sequence>
<dbReference type="InterPro" id="IPR013111">
    <property type="entry name" value="EGF_extracell"/>
</dbReference>
<evidence type="ECO:0000256" key="5">
    <source>
        <dbReference type="SAM" id="SignalP"/>
    </source>
</evidence>
<keyword evidence="4" id="KW-0472">Membrane</keyword>
<dbReference type="eggNOG" id="KOG1225">
    <property type="taxonomic scope" value="Eukaryota"/>
</dbReference>
<feature type="domain" description="EGF-like" evidence="6">
    <location>
        <begin position="646"/>
        <end position="678"/>
    </location>
</feature>
<proteinExistence type="predicted"/>
<dbReference type="CDD" id="cd00055">
    <property type="entry name" value="EGF_Lam"/>
    <property type="match status" value="1"/>
</dbReference>
<evidence type="ECO:0000256" key="1">
    <source>
        <dbReference type="ARBA" id="ARBA00022729"/>
    </source>
</evidence>
<dbReference type="PROSITE" id="PS01186">
    <property type="entry name" value="EGF_2"/>
    <property type="match status" value="6"/>
</dbReference>
<organism evidence="8">
    <name type="scientific">Naegleria gruberi</name>
    <name type="common">Amoeba</name>
    <dbReference type="NCBI Taxonomy" id="5762"/>
    <lineage>
        <taxon>Eukaryota</taxon>
        <taxon>Discoba</taxon>
        <taxon>Heterolobosea</taxon>
        <taxon>Tetramitia</taxon>
        <taxon>Eutetramitia</taxon>
        <taxon>Vahlkampfiidae</taxon>
        <taxon>Naegleria</taxon>
    </lineage>
</organism>
<feature type="transmembrane region" description="Helical" evidence="4">
    <location>
        <begin position="2516"/>
        <end position="2544"/>
    </location>
</feature>
<evidence type="ECO:0000256" key="2">
    <source>
        <dbReference type="ARBA" id="ARBA00023157"/>
    </source>
</evidence>
<keyword evidence="3" id="KW-0245">EGF-like domain</keyword>
<dbReference type="PANTHER" id="PTHR14949:SF56">
    <property type="entry name" value="EGF-LIKE-DOMAIN, MULTIPLE 7"/>
    <property type="match status" value="1"/>
</dbReference>
<evidence type="ECO:0000256" key="3">
    <source>
        <dbReference type="PROSITE-ProRule" id="PRU00076"/>
    </source>
</evidence>
<dbReference type="InterPro" id="IPR002049">
    <property type="entry name" value="LE_dom"/>
</dbReference>
<dbReference type="SMART" id="SM00181">
    <property type="entry name" value="EGF"/>
    <property type="match status" value="11"/>
</dbReference>
<dbReference type="PROSITE" id="PS50026">
    <property type="entry name" value="EGF_3"/>
    <property type="match status" value="3"/>
</dbReference>
<keyword evidence="2 3" id="KW-1015">Disulfide bond</keyword>
<dbReference type="InterPro" id="IPR000742">
    <property type="entry name" value="EGF"/>
</dbReference>
<keyword evidence="8" id="KW-1185">Reference proteome</keyword>
<dbReference type="Pfam" id="PF23106">
    <property type="entry name" value="EGF_Teneurin"/>
    <property type="match status" value="1"/>
</dbReference>
<dbReference type="GeneID" id="8864049"/>
<dbReference type="VEuPathDB" id="AmoebaDB:NAEGRDRAFT_75960"/>
<evidence type="ECO:0000313" key="7">
    <source>
        <dbReference type="EMBL" id="EFC36341.1"/>
    </source>
</evidence>
<dbReference type="PROSITE" id="PS00022">
    <property type="entry name" value="EGF_1"/>
    <property type="match status" value="6"/>
</dbReference>
<dbReference type="OrthoDB" id="283575at2759"/>
<dbReference type="KEGG" id="ngr:NAEGRDRAFT_75960"/>
<evidence type="ECO:0000259" key="6">
    <source>
        <dbReference type="PROSITE" id="PS50026"/>
    </source>
</evidence>
<dbReference type="InterPro" id="IPR050969">
    <property type="entry name" value="Dev_Signal_Modulators"/>
</dbReference>
<comment type="caution">
    <text evidence="3">Lacks conserved residue(s) required for the propagation of feature annotation.</text>
</comment>
<feature type="chain" id="PRO_5003038968" evidence="5">
    <location>
        <begin position="22"/>
        <end position="2641"/>
    </location>
</feature>
<keyword evidence="4" id="KW-0812">Transmembrane</keyword>
<feature type="disulfide bond" evidence="3">
    <location>
        <begin position="41"/>
        <end position="50"/>
    </location>
</feature>
<accession>D2W3J2</accession>
<keyword evidence="4" id="KW-1133">Transmembrane helix</keyword>
<feature type="domain" description="EGF-like" evidence="6">
    <location>
        <begin position="771"/>
        <end position="804"/>
    </location>
</feature>
<feature type="disulfide bond" evidence="3">
    <location>
        <begin position="668"/>
        <end position="677"/>
    </location>
</feature>
<dbReference type="EMBL" id="GG738932">
    <property type="protein sequence ID" value="EFC36341.1"/>
    <property type="molecule type" value="Genomic_DNA"/>
</dbReference>
<keyword evidence="1 5" id="KW-0732">Signal</keyword>
<feature type="signal peptide" evidence="5">
    <location>
        <begin position="1"/>
        <end position="21"/>
    </location>
</feature>
<protein>
    <submittedName>
        <fullName evidence="7">Predicted protein</fullName>
    </submittedName>
</protein>
<dbReference type="Pfam" id="PF07974">
    <property type="entry name" value="EGF_2"/>
    <property type="match status" value="1"/>
</dbReference>